<dbReference type="AlphaFoldDB" id="A0A1D1ZEH6"/>
<dbReference type="InterPro" id="IPR013761">
    <property type="entry name" value="SAM/pointed_sf"/>
</dbReference>
<accession>A0A1D1ZEH6</accession>
<reference evidence="1" key="1">
    <citation type="submission" date="2015-07" db="EMBL/GenBank/DDBJ databases">
        <title>Transcriptome Assembly of Anthurium amnicola.</title>
        <authorList>
            <person name="Suzuki J."/>
        </authorList>
    </citation>
    <scope>NUCLEOTIDE SEQUENCE</scope>
</reference>
<proteinExistence type="predicted"/>
<protein>
    <submittedName>
        <fullName evidence="1">SH3 domain-binding protein 4</fullName>
    </submittedName>
</protein>
<gene>
    <name evidence="1" type="primary">SH3BP4</name>
    <name evidence="1" type="ORF">g.88101</name>
</gene>
<dbReference type="Gene3D" id="1.10.150.50">
    <property type="entry name" value="Transcription Factor, Ets-1"/>
    <property type="match status" value="1"/>
</dbReference>
<sequence>MSISTTELNACLVENWDTETLVLYLQAQGLKLDDEDFAIIRKEKINGPSFLDLTEEKFRNIGFALGPATLLAKEAKILKTRPKRSFSSYHTQADIKEVFAKYKLGDSISSIPQFEPAIHKLEDTNEALMQCVKELRLRLKNLGGLAPDSNEAVRCEFISSILHASVSLLEGLILAPQFEVVGDETTGRVDYAIKKLLDSLREEIVCITEGKQHQVAMGFCQNLLQIESACQTNKRKRKAEEAFSDEYDYMYGIVTTATEWYFILYTTEGIYSTSEKDYLISFRKSALDNEDEFRRSVKRVMEVIVGLLEDRAGAVDEKPLAKKRRVDSILNK</sequence>
<name>A0A1D1ZEH6_9ARAE</name>
<organism evidence="1">
    <name type="scientific">Anthurium amnicola</name>
    <dbReference type="NCBI Taxonomy" id="1678845"/>
    <lineage>
        <taxon>Eukaryota</taxon>
        <taxon>Viridiplantae</taxon>
        <taxon>Streptophyta</taxon>
        <taxon>Embryophyta</taxon>
        <taxon>Tracheophyta</taxon>
        <taxon>Spermatophyta</taxon>
        <taxon>Magnoliopsida</taxon>
        <taxon>Liliopsida</taxon>
        <taxon>Araceae</taxon>
        <taxon>Pothoideae</taxon>
        <taxon>Potheae</taxon>
        <taxon>Anthurium</taxon>
    </lineage>
</organism>
<dbReference type="EMBL" id="GDJX01002691">
    <property type="protein sequence ID" value="JAT65245.1"/>
    <property type="molecule type" value="Transcribed_RNA"/>
</dbReference>
<evidence type="ECO:0000313" key="1">
    <source>
        <dbReference type="EMBL" id="JAT65245.1"/>
    </source>
</evidence>